<dbReference type="GeneID" id="5325102"/>
<evidence type="ECO:0000313" key="1">
    <source>
        <dbReference type="EMBL" id="ABR54097.1"/>
    </source>
</evidence>
<dbReference type="HOGENOM" id="CLU_570630_0_0_2"/>
<dbReference type="RefSeq" id="WP_011972001.1">
    <property type="nucleotide sequence ID" value="NC_009634.1"/>
</dbReference>
<accession>A6UNM5</accession>
<dbReference type="EMBL" id="CP000742">
    <property type="protein sequence ID" value="ABR54097.1"/>
    <property type="molecule type" value="Genomic_DNA"/>
</dbReference>
<evidence type="ECO:0000313" key="2">
    <source>
        <dbReference type="Proteomes" id="UP000001107"/>
    </source>
</evidence>
<organism evidence="1 2">
    <name type="scientific">Methanococcus vannielii (strain ATCC 35089 / DSM 1224 / JCM 13029 / OCM 148 / SB)</name>
    <dbReference type="NCBI Taxonomy" id="406327"/>
    <lineage>
        <taxon>Archaea</taxon>
        <taxon>Methanobacteriati</taxon>
        <taxon>Methanobacteriota</taxon>
        <taxon>Methanomada group</taxon>
        <taxon>Methanococci</taxon>
        <taxon>Methanococcales</taxon>
        <taxon>Methanococcaceae</taxon>
        <taxon>Methanococcus</taxon>
    </lineage>
</organism>
<dbReference type="STRING" id="406327.Mevan_0186"/>
<sequence length="450" mass="49323">MLKKTIIGMLSILIAISSIFAISDITITPENPKVGDTVILSGKTNPNEEITCSAWFELAPALSDPYYGAMLYNVEIPETPNSFKVTAENVESLSLSVKMGLWVTINGNVDSSGKASVSQSNVPKGTYDIKIAGKIKDSSKPVKIKMSASTKIKADSNGYFEYRYNTKPIEEGTVIHLNIGGVSKNVLVSGNTPSPIVTPISPVIVDKTAPKISIIEPSKSNYSENSIEYDIIATDDSSFTFKIYLNSRELTYNKEGNNFKGTLNLIDGKNELKIVAEDIHGNKNIITKYITYSKESINNDPIKDDDLKNKVIGTILLNVGNALLTVNDGTVISTNGEIKIQEVKIPETALAYIIYPENAEFSSPLNLEVDVSLLSSNLRVIYYDSNKGWVNVPYNKNGNIISLEVTKSGHYAIKELEIVEEKKDSLFDKIKGILNAVKIGITVLFSKIFK</sequence>
<dbReference type="AlphaFoldDB" id="A6UNM5"/>
<reference evidence="1" key="1">
    <citation type="submission" date="2007-06" db="EMBL/GenBank/DDBJ databases">
        <title>Complete sequence of Methanococcus vannielii SB.</title>
        <authorList>
            <consortium name="US DOE Joint Genome Institute"/>
            <person name="Copeland A."/>
            <person name="Lucas S."/>
            <person name="Lapidus A."/>
            <person name="Barry K."/>
            <person name="Glavina del Rio T."/>
            <person name="Dalin E."/>
            <person name="Tice H."/>
            <person name="Pitluck S."/>
            <person name="Chain P."/>
            <person name="Malfatti S."/>
            <person name="Shin M."/>
            <person name="Vergez L."/>
            <person name="Schmutz J."/>
            <person name="Larimer F."/>
            <person name="Land M."/>
            <person name="Hauser L."/>
            <person name="Kyrpides N."/>
            <person name="Anderson I."/>
            <person name="Sieprawska-Lupa M."/>
            <person name="Whitman W.B."/>
            <person name="Richardson P."/>
        </authorList>
    </citation>
    <scope>NUCLEOTIDE SEQUENCE [LARGE SCALE GENOMIC DNA]</scope>
    <source>
        <strain evidence="1">SB</strain>
    </source>
</reference>
<dbReference type="eggNOG" id="arCOG03961">
    <property type="taxonomic scope" value="Archaea"/>
</dbReference>
<keyword evidence="2" id="KW-1185">Reference proteome</keyword>
<protein>
    <recommendedName>
        <fullName evidence="3">Bacterial Ig-like domain-containing protein</fullName>
    </recommendedName>
</protein>
<dbReference type="KEGG" id="mvn:Mevan_0186"/>
<dbReference type="Proteomes" id="UP000001107">
    <property type="component" value="Chromosome"/>
</dbReference>
<evidence type="ECO:0008006" key="3">
    <source>
        <dbReference type="Google" id="ProtNLM"/>
    </source>
</evidence>
<dbReference type="OrthoDB" id="60650at2157"/>
<dbReference type="InterPro" id="IPR013783">
    <property type="entry name" value="Ig-like_fold"/>
</dbReference>
<proteinExistence type="predicted"/>
<gene>
    <name evidence="1" type="ordered locus">Mevan_0186</name>
</gene>
<name>A6UNM5_METVS</name>
<dbReference type="Gene3D" id="2.60.40.10">
    <property type="entry name" value="Immunoglobulins"/>
    <property type="match status" value="1"/>
</dbReference>